<comment type="caution">
    <text evidence="2">The sequence shown here is derived from an EMBL/GenBank/DDBJ whole genome shotgun (WGS) entry which is preliminary data.</text>
</comment>
<feature type="region of interest" description="Disordered" evidence="1">
    <location>
        <begin position="40"/>
        <end position="65"/>
    </location>
</feature>
<keyword evidence="3" id="KW-1185">Reference proteome</keyword>
<gene>
    <name evidence="2" type="ORF">C7B65_26350</name>
</gene>
<reference evidence="2 3" key="2">
    <citation type="submission" date="2018-03" db="EMBL/GenBank/DDBJ databases">
        <title>The ancient ancestry and fast evolution of plastids.</title>
        <authorList>
            <person name="Moore K.R."/>
            <person name="Magnabosco C."/>
            <person name="Momper L."/>
            <person name="Gold D.A."/>
            <person name="Bosak T."/>
            <person name="Fournier G.P."/>
        </authorList>
    </citation>
    <scope>NUCLEOTIDE SEQUENCE [LARGE SCALE GENOMIC DNA]</scope>
    <source>
        <strain evidence="2 3">ULC007</strain>
    </source>
</reference>
<accession>A0A2T1D1Y3</accession>
<organism evidence="2 3">
    <name type="scientific">Phormidesmis priestleyi ULC007</name>
    <dbReference type="NCBI Taxonomy" id="1920490"/>
    <lineage>
        <taxon>Bacteria</taxon>
        <taxon>Bacillati</taxon>
        <taxon>Cyanobacteriota</taxon>
        <taxon>Cyanophyceae</taxon>
        <taxon>Leptolyngbyales</taxon>
        <taxon>Leptolyngbyaceae</taxon>
        <taxon>Phormidesmis</taxon>
    </lineage>
</organism>
<evidence type="ECO:0000256" key="1">
    <source>
        <dbReference type="SAM" id="MobiDB-lite"/>
    </source>
</evidence>
<evidence type="ECO:0000313" key="3">
    <source>
        <dbReference type="Proteomes" id="UP000238634"/>
    </source>
</evidence>
<reference evidence="2 3" key="1">
    <citation type="submission" date="2018-02" db="EMBL/GenBank/DDBJ databases">
        <authorList>
            <person name="Cohen D.B."/>
            <person name="Kent A.D."/>
        </authorList>
    </citation>
    <scope>NUCLEOTIDE SEQUENCE [LARGE SCALE GENOMIC DNA]</scope>
    <source>
        <strain evidence="2 3">ULC007</strain>
    </source>
</reference>
<dbReference type="AlphaFoldDB" id="A0A2T1D1Y3"/>
<protein>
    <recommendedName>
        <fullName evidence="4">DNA2/NAM7 helicase-like C-terminal domain-containing protein</fullName>
    </recommendedName>
</protein>
<evidence type="ECO:0008006" key="4">
    <source>
        <dbReference type="Google" id="ProtNLM"/>
    </source>
</evidence>
<proteinExistence type="predicted"/>
<name>A0A2T1D1Y3_9CYAN</name>
<dbReference type="OrthoDB" id="473036at2"/>
<dbReference type="EMBL" id="PVWG01000087">
    <property type="protein sequence ID" value="PSB14505.1"/>
    <property type="molecule type" value="Genomic_DNA"/>
</dbReference>
<evidence type="ECO:0000313" key="2">
    <source>
        <dbReference type="EMBL" id="PSB14505.1"/>
    </source>
</evidence>
<sequence>MTVDAGDAPPGFKFIGLTKDQLWGKFVLNDGRTATAQWTAHVQSHPRRKRSQPDPQPGSPLPLSAEARNQSYRPLLDSLSLHPEDRAELHRRGLTDAQIAAWGVKSVEQWQRLNFPLPVTLPGVSLDGFSLNCQPGYLCPILDVHGHLVGFQLRLRLADDGGRYRWLTSATKTRPEGSTPHLPNGELPLAVHRPTQILRHVIALVEGVGAKPFITAQRQGQITIGAAGGQFASSPNTLKATLEALALELGTQTIEFYPDAGAVQNRQVMRQYRATWKLLRTWGYQVQIAWWGQTTKASPDIDELGTDASIRWLSTAQFEATAHPTFDWLERIRRTLHQKPQPTQSAAALRAILMERQRSEYAPGQRLSVWQDALRLGYRYILDTSPPGSGKSYDAGRVDPASFEVKQVIYASDQHRNPTVTTLAQENGWIDLEARHGGLVQEVTPGGGVRLKRVGRQETPNLPANCSRHQLLGALRLKHVQGSDTASLICSTCPLREPCTHAEGPGYGFLNQRRSALSSPKLRVHLDSLPDPSDYSLADTLLLVDEPGQNFRVKQDLRVTLPDLEQTILRLMEVPTLFEALQPLLVALIPLLDGSTKLGKFGMAHPELVARLPQPTIDLTELRHVLYPDLSFLNTTAEHGVDLADLPRHLRKKFSERDPELANLAQQRVLKQWLPDLLQILNGTHPGASMRLSQEGLILTQSDSRHRSMMEAAKAIIFLDGTLHPGDLALKLGCSIEEIFVCQQSVPPSPHLTLIQVTDLGRLGMQRGNEQQRRASEIVTHYQQQDATTKVIDFKKFASEGTGCWWRDSRGINDFEQTTRLILVGTPCRNVADLQAEYAVLVGQYPQDDEALFRAYVDRSILSEFHQAIGRLRAHRRAETPLEVILLTDFELDGPTQPVKASDITLNASTKRERFFLAVQAAIQQLKAIGTKITQRAISVLIPYSQQYISQHWALLQTLLESSNSKTSQNLDSDSQEVCALVAPVLETAISECETSAQVLETVTEIFYGWLEPVEWIEVWQSLNAAVQVNILIALLLRLPREQIKPLQSLINE</sequence>
<dbReference type="STRING" id="1920490.GCA_001895925_03613"/>
<dbReference type="Proteomes" id="UP000238634">
    <property type="component" value="Unassembled WGS sequence"/>
</dbReference>